<keyword evidence="2" id="KW-1185">Reference proteome</keyword>
<dbReference type="Proteomes" id="UP000199306">
    <property type="component" value="Unassembled WGS sequence"/>
</dbReference>
<proteinExistence type="predicted"/>
<reference evidence="1 2" key="1">
    <citation type="submission" date="2016-10" db="EMBL/GenBank/DDBJ databases">
        <authorList>
            <person name="de Groot N.N."/>
        </authorList>
    </citation>
    <scope>NUCLEOTIDE SEQUENCE [LARGE SCALE GENOMIC DNA]</scope>
    <source>
        <strain evidence="2">E92,LMG 26720,CCM 7988</strain>
    </source>
</reference>
<organism evidence="1 2">
    <name type="scientific">Pseudarcicella hirudinis</name>
    <dbReference type="NCBI Taxonomy" id="1079859"/>
    <lineage>
        <taxon>Bacteria</taxon>
        <taxon>Pseudomonadati</taxon>
        <taxon>Bacteroidota</taxon>
        <taxon>Cytophagia</taxon>
        <taxon>Cytophagales</taxon>
        <taxon>Flectobacillaceae</taxon>
        <taxon>Pseudarcicella</taxon>
    </lineage>
</organism>
<protein>
    <submittedName>
        <fullName evidence="1">Uncharacterized protein</fullName>
    </submittedName>
</protein>
<gene>
    <name evidence="1" type="ORF">SAMN04515674_11992</name>
</gene>
<name>A0A1I5YKY8_9BACT</name>
<accession>A0A1I5YKY8</accession>
<dbReference type="AlphaFoldDB" id="A0A1I5YKY8"/>
<evidence type="ECO:0000313" key="2">
    <source>
        <dbReference type="Proteomes" id="UP000199306"/>
    </source>
</evidence>
<dbReference type="EMBL" id="FOXH01000019">
    <property type="protein sequence ID" value="SFQ44914.1"/>
    <property type="molecule type" value="Genomic_DNA"/>
</dbReference>
<evidence type="ECO:0000313" key="1">
    <source>
        <dbReference type="EMBL" id="SFQ44914.1"/>
    </source>
</evidence>
<sequence length="82" mass="9549">MPDIYNSASFCVDLINVFPQIDDFPFFDKKRECRSGTLLNSHIFWTNIMHLPLKLPQKAEEQVRFSVSLQDVVYNIVCKIAL</sequence>